<keyword evidence="2" id="KW-0812">Transmembrane</keyword>
<dbReference type="AlphaFoldDB" id="A0A1B1NE74"/>
<organism evidence="3 4">
    <name type="scientific">Serinicoccus hydrothermalis</name>
    <dbReference type="NCBI Taxonomy" id="1758689"/>
    <lineage>
        <taxon>Bacteria</taxon>
        <taxon>Bacillati</taxon>
        <taxon>Actinomycetota</taxon>
        <taxon>Actinomycetes</taxon>
        <taxon>Micrococcales</taxon>
        <taxon>Ornithinimicrobiaceae</taxon>
        <taxon>Serinicoccus</taxon>
    </lineage>
</organism>
<dbReference type="EMBL" id="CP014989">
    <property type="protein sequence ID" value="ANS79655.1"/>
    <property type="molecule type" value="Genomic_DNA"/>
</dbReference>
<name>A0A1B1NE74_9MICO</name>
<sequence length="151" mass="16516">MPSVRILPSRLQLWGQVALWVIILAAPVARIPDSWPEGGPWAVFDVVAAVGSASILVWLLSGALVITADPNGLHRTILRGRRLIPWTEITEVRPAPGRPDRIVFRGEDGRTVVSGPMPDEREVDQLRTWHRAALEPARPGDAPDETGSEAQ</sequence>
<gene>
    <name evidence="3" type="ORF">SGUI_2259</name>
</gene>
<dbReference type="OrthoDB" id="4871967at2"/>
<feature type="transmembrane region" description="Helical" evidence="2">
    <location>
        <begin position="12"/>
        <end position="29"/>
    </location>
</feature>
<dbReference type="Proteomes" id="UP000092482">
    <property type="component" value="Chromosome"/>
</dbReference>
<reference evidence="3 4" key="1">
    <citation type="submission" date="2016-03" db="EMBL/GenBank/DDBJ databases">
        <title>Shallow-sea hydrothermal system.</title>
        <authorList>
            <person name="Tang K."/>
        </authorList>
    </citation>
    <scope>NUCLEOTIDE SEQUENCE [LARGE SCALE GENOMIC DNA]</scope>
    <source>
        <strain evidence="3 4">JLT9</strain>
    </source>
</reference>
<feature type="transmembrane region" description="Helical" evidence="2">
    <location>
        <begin position="41"/>
        <end position="66"/>
    </location>
</feature>
<evidence type="ECO:0008006" key="5">
    <source>
        <dbReference type="Google" id="ProtNLM"/>
    </source>
</evidence>
<accession>A0A1B1NE74</accession>
<evidence type="ECO:0000313" key="4">
    <source>
        <dbReference type="Proteomes" id="UP000092482"/>
    </source>
</evidence>
<dbReference type="RefSeq" id="WP_066640290.1">
    <property type="nucleotide sequence ID" value="NZ_CP014989.1"/>
</dbReference>
<evidence type="ECO:0000256" key="2">
    <source>
        <dbReference type="SAM" id="Phobius"/>
    </source>
</evidence>
<evidence type="ECO:0000313" key="3">
    <source>
        <dbReference type="EMBL" id="ANS79655.1"/>
    </source>
</evidence>
<keyword evidence="2" id="KW-0472">Membrane</keyword>
<dbReference type="STRING" id="1758689.SGUI_2259"/>
<proteinExistence type="predicted"/>
<keyword evidence="4" id="KW-1185">Reference proteome</keyword>
<feature type="region of interest" description="Disordered" evidence="1">
    <location>
        <begin position="132"/>
        <end position="151"/>
    </location>
</feature>
<feature type="compositionally biased region" description="Acidic residues" evidence="1">
    <location>
        <begin position="142"/>
        <end position="151"/>
    </location>
</feature>
<keyword evidence="2" id="KW-1133">Transmembrane helix</keyword>
<protein>
    <recommendedName>
        <fullName evidence="5">PH domain-containing protein</fullName>
    </recommendedName>
</protein>
<dbReference type="KEGG" id="serj:SGUI_2259"/>
<evidence type="ECO:0000256" key="1">
    <source>
        <dbReference type="SAM" id="MobiDB-lite"/>
    </source>
</evidence>